<sequence>MIPIMAWRNVWRSPTRSWVVISAIALGIWAALSLTGFATGMMKSYVNSAIENSVGHLQIHAPGFTEEYDLQKQLPPASELSTQLETLPQLQAYSMRTVVSGMASSSQGARGVMVKGVEPEQEAAVSAIAEKLVEGEFFPEMRGNAVLIGQELAEKLNLKLRSKMVLTFQGLDREITAAAFRVVGIFDTGNTPFDGGTVFVEREDLNRLIIAQADTTTVQSDLVYEAALLLNDVNKVDTVAALLETALPGQEVKTYREVSPDLELYESQIQNVSMIYLVVILLALVFGIINTMLMAVLERIKELGMLMAIGMNKLRVFSMIVLETILLGIVATPIGLLLGYLTINYVRENGINMSAYSEGMASYGLSQIIYFDVEPGVYSQMAIGVFLTAILAAIYPALKAIRLKPVDALHSF</sequence>
<keyword evidence="4 7" id="KW-0812">Transmembrane</keyword>
<feature type="domain" description="MacB-like periplasmic core" evidence="9">
    <location>
        <begin position="18"/>
        <end position="245"/>
    </location>
</feature>
<reference evidence="10 11" key="1">
    <citation type="journal article" date="2014" name="Int. J. Syst. Evol. Microbiol.">
        <title>Phaeodactylibacter xiamenensis gen. nov., sp. nov., a member of the family Saprospiraceae isolated from the marine alga Phaeodactylum tricornutum.</title>
        <authorList>
            <person name="Chen Z.Jr."/>
            <person name="Lei X."/>
            <person name="Lai Q."/>
            <person name="Li Y."/>
            <person name="Zhang B."/>
            <person name="Zhang J."/>
            <person name="Zhang H."/>
            <person name="Yang L."/>
            <person name="Zheng W."/>
            <person name="Tian Y."/>
            <person name="Yu Z."/>
            <person name="Xu H.Jr."/>
            <person name="Zheng T."/>
        </authorList>
    </citation>
    <scope>NUCLEOTIDE SEQUENCE [LARGE SCALE GENOMIC DNA]</scope>
    <source>
        <strain evidence="10 11">KD52</strain>
    </source>
</reference>
<keyword evidence="3" id="KW-1003">Cell membrane</keyword>
<evidence type="ECO:0000259" key="9">
    <source>
        <dbReference type="Pfam" id="PF12704"/>
    </source>
</evidence>
<dbReference type="InterPro" id="IPR051447">
    <property type="entry name" value="Lipoprotein-release_system"/>
</dbReference>
<evidence type="ECO:0000256" key="2">
    <source>
        <dbReference type="ARBA" id="ARBA00005236"/>
    </source>
</evidence>
<name>A0A098S852_9BACT</name>
<dbReference type="GO" id="GO:0098797">
    <property type="term" value="C:plasma membrane protein complex"/>
    <property type="evidence" value="ECO:0007669"/>
    <property type="project" value="TreeGrafter"/>
</dbReference>
<dbReference type="OrthoDB" id="9784014at2"/>
<gene>
    <name evidence="10" type="ORF">IX84_10840</name>
</gene>
<organism evidence="10 11">
    <name type="scientific">Phaeodactylibacter xiamenensis</name>
    <dbReference type="NCBI Taxonomy" id="1524460"/>
    <lineage>
        <taxon>Bacteria</taxon>
        <taxon>Pseudomonadati</taxon>
        <taxon>Bacteroidota</taxon>
        <taxon>Saprospiria</taxon>
        <taxon>Saprospirales</taxon>
        <taxon>Haliscomenobacteraceae</taxon>
        <taxon>Phaeodactylibacter</taxon>
    </lineage>
</organism>
<evidence type="ECO:0000256" key="4">
    <source>
        <dbReference type="ARBA" id="ARBA00022692"/>
    </source>
</evidence>
<evidence type="ECO:0000313" key="10">
    <source>
        <dbReference type="EMBL" id="KGE88291.1"/>
    </source>
</evidence>
<keyword evidence="11" id="KW-1185">Reference proteome</keyword>
<dbReference type="STRING" id="1524460.IX84_10840"/>
<dbReference type="Proteomes" id="UP000029736">
    <property type="component" value="Unassembled WGS sequence"/>
</dbReference>
<evidence type="ECO:0000256" key="1">
    <source>
        <dbReference type="ARBA" id="ARBA00004651"/>
    </source>
</evidence>
<dbReference type="PANTHER" id="PTHR30489:SF0">
    <property type="entry name" value="LIPOPROTEIN-RELEASING SYSTEM TRANSMEMBRANE PROTEIN LOLE"/>
    <property type="match status" value="1"/>
</dbReference>
<dbReference type="InterPro" id="IPR003838">
    <property type="entry name" value="ABC3_permease_C"/>
</dbReference>
<evidence type="ECO:0000256" key="6">
    <source>
        <dbReference type="ARBA" id="ARBA00023136"/>
    </source>
</evidence>
<comment type="similarity">
    <text evidence="2">Belongs to the ABC-4 integral membrane protein family. LolC/E subfamily.</text>
</comment>
<dbReference type="EMBL" id="JPOS01000020">
    <property type="protein sequence ID" value="KGE88291.1"/>
    <property type="molecule type" value="Genomic_DNA"/>
</dbReference>
<feature type="transmembrane region" description="Helical" evidence="7">
    <location>
        <begin position="377"/>
        <end position="398"/>
    </location>
</feature>
<feature type="transmembrane region" description="Helical" evidence="7">
    <location>
        <begin position="317"/>
        <end position="343"/>
    </location>
</feature>
<dbReference type="InterPro" id="IPR025857">
    <property type="entry name" value="MacB_PCD"/>
</dbReference>
<dbReference type="AlphaFoldDB" id="A0A098S852"/>
<evidence type="ECO:0008006" key="12">
    <source>
        <dbReference type="Google" id="ProtNLM"/>
    </source>
</evidence>
<comment type="caution">
    <text evidence="10">The sequence shown here is derived from an EMBL/GenBank/DDBJ whole genome shotgun (WGS) entry which is preliminary data.</text>
</comment>
<evidence type="ECO:0000313" key="11">
    <source>
        <dbReference type="Proteomes" id="UP000029736"/>
    </source>
</evidence>
<evidence type="ECO:0000256" key="3">
    <source>
        <dbReference type="ARBA" id="ARBA00022475"/>
    </source>
</evidence>
<dbReference type="GO" id="GO:0044874">
    <property type="term" value="P:lipoprotein localization to outer membrane"/>
    <property type="evidence" value="ECO:0007669"/>
    <property type="project" value="TreeGrafter"/>
</dbReference>
<evidence type="ECO:0000256" key="7">
    <source>
        <dbReference type="SAM" id="Phobius"/>
    </source>
</evidence>
<evidence type="ECO:0000259" key="8">
    <source>
        <dbReference type="Pfam" id="PF02687"/>
    </source>
</evidence>
<dbReference type="RefSeq" id="WP_044219694.1">
    <property type="nucleotide sequence ID" value="NZ_JBKAGJ010000007.1"/>
</dbReference>
<dbReference type="Pfam" id="PF02687">
    <property type="entry name" value="FtsX"/>
    <property type="match status" value="1"/>
</dbReference>
<feature type="domain" description="ABC3 transporter permease C-terminal" evidence="8">
    <location>
        <begin position="275"/>
        <end position="405"/>
    </location>
</feature>
<evidence type="ECO:0000256" key="5">
    <source>
        <dbReference type="ARBA" id="ARBA00022989"/>
    </source>
</evidence>
<dbReference type="PANTHER" id="PTHR30489">
    <property type="entry name" value="LIPOPROTEIN-RELEASING SYSTEM TRANSMEMBRANE PROTEIN LOLE"/>
    <property type="match status" value="1"/>
</dbReference>
<keyword evidence="6 7" id="KW-0472">Membrane</keyword>
<proteinExistence type="inferred from homology"/>
<accession>A0A098S852</accession>
<keyword evidence="5 7" id="KW-1133">Transmembrane helix</keyword>
<dbReference type="Pfam" id="PF12704">
    <property type="entry name" value="MacB_PCD"/>
    <property type="match status" value="1"/>
</dbReference>
<protein>
    <recommendedName>
        <fullName evidence="12">ABC transporter permease</fullName>
    </recommendedName>
</protein>
<feature type="transmembrane region" description="Helical" evidence="7">
    <location>
        <begin position="274"/>
        <end position="297"/>
    </location>
</feature>
<comment type="subcellular location">
    <subcellularLocation>
        <location evidence="1">Cell membrane</location>
        <topology evidence="1">Multi-pass membrane protein</topology>
    </subcellularLocation>
</comment>